<feature type="transmembrane region" description="Helical" evidence="6">
    <location>
        <begin position="265"/>
        <end position="288"/>
    </location>
</feature>
<dbReference type="GeneID" id="72063294"/>
<keyword evidence="3 6" id="KW-1133">Transmembrane helix</keyword>
<feature type="compositionally biased region" description="Low complexity" evidence="5">
    <location>
        <begin position="14"/>
        <end position="28"/>
    </location>
</feature>
<evidence type="ECO:0000256" key="5">
    <source>
        <dbReference type="SAM" id="MobiDB-lite"/>
    </source>
</evidence>
<dbReference type="PANTHER" id="PTHR15549:SF27">
    <property type="entry name" value="CHITIN-BINDING TYPE-1 DOMAIN-CONTAINING PROTEIN"/>
    <property type="match status" value="1"/>
</dbReference>
<name>A0A9Q8Q7X6_9HYPO</name>
<evidence type="ECO:0000256" key="4">
    <source>
        <dbReference type="ARBA" id="ARBA00023136"/>
    </source>
</evidence>
<reference evidence="7" key="1">
    <citation type="submission" date="2021-11" db="EMBL/GenBank/DDBJ databases">
        <title>Purpureocillium_takamizusanense_genome.</title>
        <authorList>
            <person name="Nguyen N.-H."/>
        </authorList>
    </citation>
    <scope>NUCLEOTIDE SEQUENCE</scope>
    <source>
        <strain evidence="7">PT3</strain>
    </source>
</reference>
<accession>A0A9Q8Q7X6</accession>
<evidence type="ECO:0000256" key="2">
    <source>
        <dbReference type="ARBA" id="ARBA00022692"/>
    </source>
</evidence>
<keyword evidence="8" id="KW-1185">Reference proteome</keyword>
<dbReference type="InterPro" id="IPR051694">
    <property type="entry name" value="Immunoregulatory_rcpt-like"/>
</dbReference>
<feature type="compositionally biased region" description="Low complexity" evidence="5">
    <location>
        <begin position="246"/>
        <end position="255"/>
    </location>
</feature>
<dbReference type="GO" id="GO:0016020">
    <property type="term" value="C:membrane"/>
    <property type="evidence" value="ECO:0007669"/>
    <property type="project" value="UniProtKB-SubCell"/>
</dbReference>
<gene>
    <name evidence="7" type="ORF">JDV02_001331</name>
</gene>
<evidence type="ECO:0000256" key="1">
    <source>
        <dbReference type="ARBA" id="ARBA00004167"/>
    </source>
</evidence>
<dbReference type="GO" id="GO:0071944">
    <property type="term" value="C:cell periphery"/>
    <property type="evidence" value="ECO:0007669"/>
    <property type="project" value="UniProtKB-ARBA"/>
</dbReference>
<dbReference type="OrthoDB" id="5240751at2759"/>
<feature type="compositionally biased region" description="Polar residues" evidence="5">
    <location>
        <begin position="225"/>
        <end position="239"/>
    </location>
</feature>
<dbReference type="KEGG" id="ptkz:JDV02_001331"/>
<proteinExistence type="predicted"/>
<evidence type="ECO:0000313" key="8">
    <source>
        <dbReference type="Proteomes" id="UP000829364"/>
    </source>
</evidence>
<dbReference type="Proteomes" id="UP000829364">
    <property type="component" value="Chromosome 1"/>
</dbReference>
<keyword evidence="4 6" id="KW-0472">Membrane</keyword>
<feature type="region of interest" description="Disordered" evidence="5">
    <location>
        <begin position="414"/>
        <end position="440"/>
    </location>
</feature>
<feature type="region of interest" description="Disordered" evidence="5">
    <location>
        <begin position="1"/>
        <end position="59"/>
    </location>
</feature>
<keyword evidence="2 6" id="KW-0812">Transmembrane</keyword>
<dbReference type="PANTHER" id="PTHR15549">
    <property type="entry name" value="PAIRED IMMUNOGLOBULIN-LIKE TYPE 2 RECEPTOR"/>
    <property type="match status" value="1"/>
</dbReference>
<sequence length="440" mass="47017">MNMMADQAPPMDARQFGSGSDQGRGSQDLQPSHVAASPTTTFNPGADVQHTTAAAPAPAASNTSAFRFDIATKTAPADRILSAPRQPRYFFGYTRANDSIQFKDVQWLSRASVSDDYQRFAPTSSQPQTLIEWDDNSALLYLDRLPQVNAGTRGSMSIRSEGGSPYRKEMVIRISWFYNGTQGYSQSGIFTVTPDVIDQDLLNDVKVWLDAPSGATAPDVIVSPQASSQAPGATQTPQFNPAPPTGSSSSISEDSGSGGGISPGAIAGIAVGGALVLALIAALAWFLLRRRRRRSQNQQAGDYKQGLQTPNAAYLDDKDMRTGQIADSPRSPYSEDGQGVPHLAALPAAATAPLALYAPTARDGAEHRHSTTAASFGPYRPDAAASRGNLTDTDVPSSAPLSVSHNVAHLVEEGMTEDQIRRLEEEERQLDDEIERAGRR</sequence>
<feature type="region of interest" description="Disordered" evidence="5">
    <location>
        <begin position="225"/>
        <end position="258"/>
    </location>
</feature>
<organism evidence="7 8">
    <name type="scientific">Purpureocillium takamizusanense</name>
    <dbReference type="NCBI Taxonomy" id="2060973"/>
    <lineage>
        <taxon>Eukaryota</taxon>
        <taxon>Fungi</taxon>
        <taxon>Dikarya</taxon>
        <taxon>Ascomycota</taxon>
        <taxon>Pezizomycotina</taxon>
        <taxon>Sordariomycetes</taxon>
        <taxon>Hypocreomycetidae</taxon>
        <taxon>Hypocreales</taxon>
        <taxon>Ophiocordycipitaceae</taxon>
        <taxon>Purpureocillium</taxon>
    </lineage>
</organism>
<protein>
    <recommendedName>
        <fullName evidence="9">Mid2 domain-containing protein</fullName>
    </recommendedName>
</protein>
<comment type="subcellular location">
    <subcellularLocation>
        <location evidence="1">Membrane</location>
        <topology evidence="1">Single-pass membrane protein</topology>
    </subcellularLocation>
</comment>
<evidence type="ECO:0000256" key="6">
    <source>
        <dbReference type="SAM" id="Phobius"/>
    </source>
</evidence>
<dbReference type="RefSeq" id="XP_047838211.1">
    <property type="nucleotide sequence ID" value="XM_047982249.1"/>
</dbReference>
<feature type="region of interest" description="Disordered" evidence="5">
    <location>
        <begin position="361"/>
        <end position="402"/>
    </location>
</feature>
<dbReference type="AlphaFoldDB" id="A0A9Q8Q7X6"/>
<evidence type="ECO:0000256" key="3">
    <source>
        <dbReference type="ARBA" id="ARBA00022989"/>
    </source>
</evidence>
<feature type="compositionally biased region" description="Polar residues" evidence="5">
    <location>
        <begin position="388"/>
        <end position="402"/>
    </location>
</feature>
<feature type="region of interest" description="Disordered" evidence="5">
    <location>
        <begin position="296"/>
        <end position="317"/>
    </location>
</feature>
<evidence type="ECO:0008006" key="9">
    <source>
        <dbReference type="Google" id="ProtNLM"/>
    </source>
</evidence>
<evidence type="ECO:0000313" key="7">
    <source>
        <dbReference type="EMBL" id="UNI14730.1"/>
    </source>
</evidence>
<feature type="compositionally biased region" description="Polar residues" evidence="5">
    <location>
        <begin position="296"/>
        <end position="311"/>
    </location>
</feature>
<dbReference type="EMBL" id="CP086354">
    <property type="protein sequence ID" value="UNI14730.1"/>
    <property type="molecule type" value="Genomic_DNA"/>
</dbReference>